<keyword evidence="2" id="KW-0472">Membrane</keyword>
<dbReference type="OrthoDB" id="2506705at2759"/>
<name>A0A0L0V0C0_9BASI</name>
<dbReference type="EMBL" id="AJIL01000158">
    <property type="protein sequence ID" value="KNE92631.1"/>
    <property type="molecule type" value="Genomic_DNA"/>
</dbReference>
<reference evidence="4" key="1">
    <citation type="submission" date="2014-03" db="EMBL/GenBank/DDBJ databases">
        <title>The Genome Sequence of Puccinia striiformis f. sp. tritici PST-78.</title>
        <authorList>
            <consortium name="The Broad Institute Genome Sequencing Platform"/>
            <person name="Cuomo C."/>
            <person name="Hulbert S."/>
            <person name="Chen X."/>
            <person name="Walker B."/>
            <person name="Young S.K."/>
            <person name="Zeng Q."/>
            <person name="Gargeya S."/>
            <person name="Fitzgerald M."/>
            <person name="Haas B."/>
            <person name="Abouelleil A."/>
            <person name="Alvarado L."/>
            <person name="Arachchi H.M."/>
            <person name="Berlin A.M."/>
            <person name="Chapman S.B."/>
            <person name="Goldberg J."/>
            <person name="Griggs A."/>
            <person name="Gujja S."/>
            <person name="Hansen M."/>
            <person name="Howarth C."/>
            <person name="Imamovic A."/>
            <person name="Larimer J."/>
            <person name="McCowan C."/>
            <person name="Montmayeur A."/>
            <person name="Murphy C."/>
            <person name="Neiman D."/>
            <person name="Pearson M."/>
            <person name="Priest M."/>
            <person name="Roberts A."/>
            <person name="Saif S."/>
            <person name="Shea T."/>
            <person name="Sisk P."/>
            <person name="Sykes S."/>
            <person name="Wortman J."/>
            <person name="Nusbaum C."/>
            <person name="Birren B."/>
        </authorList>
    </citation>
    <scope>NUCLEOTIDE SEQUENCE [LARGE SCALE GENOMIC DNA]</scope>
    <source>
        <strain evidence="4">race PST-78</strain>
    </source>
</reference>
<feature type="compositionally biased region" description="Basic and acidic residues" evidence="1">
    <location>
        <begin position="150"/>
        <end position="167"/>
    </location>
</feature>
<feature type="region of interest" description="Disordered" evidence="1">
    <location>
        <begin position="74"/>
        <end position="167"/>
    </location>
</feature>
<evidence type="ECO:0000256" key="2">
    <source>
        <dbReference type="SAM" id="Phobius"/>
    </source>
</evidence>
<evidence type="ECO:0000256" key="1">
    <source>
        <dbReference type="SAM" id="MobiDB-lite"/>
    </source>
</evidence>
<feature type="transmembrane region" description="Helical" evidence="2">
    <location>
        <begin position="12"/>
        <end position="32"/>
    </location>
</feature>
<evidence type="ECO:0000313" key="4">
    <source>
        <dbReference type="Proteomes" id="UP000054564"/>
    </source>
</evidence>
<organism evidence="3 4">
    <name type="scientific">Puccinia striiformis f. sp. tritici PST-78</name>
    <dbReference type="NCBI Taxonomy" id="1165861"/>
    <lineage>
        <taxon>Eukaryota</taxon>
        <taxon>Fungi</taxon>
        <taxon>Dikarya</taxon>
        <taxon>Basidiomycota</taxon>
        <taxon>Pucciniomycotina</taxon>
        <taxon>Pucciniomycetes</taxon>
        <taxon>Pucciniales</taxon>
        <taxon>Pucciniaceae</taxon>
        <taxon>Puccinia</taxon>
    </lineage>
</organism>
<sequence>MLGRTPGRPKRPSVSSIFIGVVTLATVVNTLVQEGSTPLSLNSVDKSFPISSKHETIYGVGNFHKSDRYFLATTKPTEESGGEDFSTSDTQGHKEKESCSETEPIAIEMENTYQTHQDEKSKQEDVSDNTAGDGEKKKKRKKKKKKKKGKGGEDGVKTASDNRGHERHWVLPFSPATDDPMTQTDVLPQAVLNDRMSATTQIKPVYQTNGNTQHDENHWMEDTDNDIVEAKYEILQQASIRNPPYQGSRVALEVFESSLVAQCYHDIHLNNFYVAGIKAAFQPRETGHDGEIFPNVIKPIWAHAIHTEECARLLRESLQNVGIVPQSQEVSQRMDVRDSTIFEAILQILGTQLQTSNLQNHLPLSELSHTTYNKLHMLWNMSQESFFQIAKILRIKTKLNEYELHRRLSTLNYQIVQKTAVENWNLIKTALGDRNKKRRVNLCDLKSLQIDFQLDREFPSTLDICKILTERPEKLTSNLRKTKINPLSLMITTMGFEEFRRRFNFLVLGAAKPNMNTQTGLSPGVLEDLRAAEKSNGINVWNVCCFIRCLGLGEPTDFQHYGDDELRVNVENLTSLVACQAYRIIPWYESADRAWLIKTYKNYGQQFTKLCEESRHRSAKDTKSRGKTEGLTVENQLEFTDHGISYKVFLSLKMLNKLRTGAGSNIDNWTTMFDSFPWEFDLNQKEFVRSWFDKHVM</sequence>
<feature type="compositionally biased region" description="Basic and acidic residues" evidence="1">
    <location>
        <begin position="116"/>
        <end position="125"/>
    </location>
</feature>
<dbReference type="Proteomes" id="UP000054564">
    <property type="component" value="Unassembled WGS sequence"/>
</dbReference>
<keyword evidence="2" id="KW-0812">Transmembrane</keyword>
<evidence type="ECO:0000313" key="3">
    <source>
        <dbReference type="EMBL" id="KNE92631.1"/>
    </source>
</evidence>
<comment type="caution">
    <text evidence="3">The sequence shown here is derived from an EMBL/GenBank/DDBJ whole genome shotgun (WGS) entry which is preliminary data.</text>
</comment>
<gene>
    <name evidence="3" type="ORF">PSTG_13955</name>
</gene>
<accession>A0A0L0V0C0</accession>
<feature type="compositionally biased region" description="Basic residues" evidence="1">
    <location>
        <begin position="137"/>
        <end position="149"/>
    </location>
</feature>
<dbReference type="AlphaFoldDB" id="A0A0L0V0C0"/>
<keyword evidence="2" id="KW-1133">Transmembrane helix</keyword>
<protein>
    <submittedName>
        <fullName evidence="3">Uncharacterized protein</fullName>
    </submittedName>
</protein>
<proteinExistence type="predicted"/>
<keyword evidence="4" id="KW-1185">Reference proteome</keyword>